<reference evidence="5 6" key="1">
    <citation type="journal article" date="2016" name="Genome Biol. Evol.">
        <title>Divergent and convergent evolution of fungal pathogenicity.</title>
        <authorList>
            <person name="Shang Y."/>
            <person name="Xiao G."/>
            <person name="Zheng P."/>
            <person name="Cen K."/>
            <person name="Zhan S."/>
            <person name="Wang C."/>
        </authorList>
    </citation>
    <scope>NUCLEOTIDE SEQUENCE [LARGE SCALE GENOMIC DNA]</scope>
    <source>
        <strain evidence="5 6">ARSEF 2679</strain>
    </source>
</reference>
<comment type="caution">
    <text evidence="5">The sequence shown here is derived from an EMBL/GenBank/DDBJ whole genome shotgun (WGS) entry which is preliminary data.</text>
</comment>
<comment type="subcellular location">
    <subcellularLocation>
        <location evidence="3">Peroxisome membrane</location>
    </subcellularLocation>
</comment>
<dbReference type="InterPro" id="IPR008733">
    <property type="entry name" value="PEX11"/>
</dbReference>
<dbReference type="GO" id="GO:0005778">
    <property type="term" value="C:peroxisomal membrane"/>
    <property type="evidence" value="ECO:0007669"/>
    <property type="project" value="UniProtKB-SubCell"/>
</dbReference>
<dbReference type="Proteomes" id="UP000076744">
    <property type="component" value="Unassembled WGS sequence"/>
</dbReference>
<accession>A0A167T0C6</accession>
<gene>
    <name evidence="5" type="ORF">ISF_06128</name>
</gene>
<feature type="region of interest" description="Disordered" evidence="4">
    <location>
        <begin position="1"/>
        <end position="25"/>
    </location>
</feature>
<sequence length="208" mass="22853">MAKSKSRTNRPQRPSPPSAAVSSSRASLLRQTCRFLGTTAGLDLTLRLFQGLVLVSGHVATDDVVATRSLIASSQLDLGKPIPVTLSAGHLTTDNNSKELHDMKIHVVPWYTPVLVEANKFWFYAILASIARTLVLRVVLTASRSTKKEKQRQHQQLPSLRRLVVDALDLTLPASFVGWLALDDATIGCLMTVSTALTWRDVWAKAQK</sequence>
<keyword evidence="2" id="KW-0576">Peroxisome</keyword>
<evidence type="ECO:0000256" key="2">
    <source>
        <dbReference type="ARBA" id="ARBA00023140"/>
    </source>
</evidence>
<keyword evidence="6" id="KW-1185">Reference proteome</keyword>
<dbReference type="Pfam" id="PF05648">
    <property type="entry name" value="PEX11"/>
    <property type="match status" value="1"/>
</dbReference>
<evidence type="ECO:0000256" key="1">
    <source>
        <dbReference type="ARBA" id="ARBA00023136"/>
    </source>
</evidence>
<evidence type="ECO:0000256" key="3">
    <source>
        <dbReference type="ARBA" id="ARBA00046271"/>
    </source>
</evidence>
<feature type="compositionally biased region" description="Basic residues" evidence="4">
    <location>
        <begin position="1"/>
        <end position="10"/>
    </location>
</feature>
<dbReference type="EMBL" id="AZHB01000015">
    <property type="protein sequence ID" value="OAA60117.1"/>
    <property type="molecule type" value="Genomic_DNA"/>
</dbReference>
<evidence type="ECO:0000256" key="4">
    <source>
        <dbReference type="SAM" id="MobiDB-lite"/>
    </source>
</evidence>
<name>A0A167T0C6_CORFA</name>
<organism evidence="5 6">
    <name type="scientific">Cordyceps fumosorosea (strain ARSEF 2679)</name>
    <name type="common">Isaria fumosorosea</name>
    <dbReference type="NCBI Taxonomy" id="1081104"/>
    <lineage>
        <taxon>Eukaryota</taxon>
        <taxon>Fungi</taxon>
        <taxon>Dikarya</taxon>
        <taxon>Ascomycota</taxon>
        <taxon>Pezizomycotina</taxon>
        <taxon>Sordariomycetes</taxon>
        <taxon>Hypocreomycetidae</taxon>
        <taxon>Hypocreales</taxon>
        <taxon>Cordycipitaceae</taxon>
        <taxon>Cordyceps</taxon>
    </lineage>
</organism>
<protein>
    <submittedName>
        <fullName evidence="5">PEX11 domain protein</fullName>
    </submittedName>
</protein>
<evidence type="ECO:0000313" key="6">
    <source>
        <dbReference type="Proteomes" id="UP000076744"/>
    </source>
</evidence>
<dbReference type="AlphaFoldDB" id="A0A167T0C6"/>
<proteinExistence type="predicted"/>
<dbReference type="OrthoDB" id="3636394at2759"/>
<evidence type="ECO:0000313" key="5">
    <source>
        <dbReference type="EMBL" id="OAA60117.1"/>
    </source>
</evidence>
<dbReference type="GeneID" id="30022420"/>
<dbReference type="GO" id="GO:0016559">
    <property type="term" value="P:peroxisome fission"/>
    <property type="evidence" value="ECO:0007669"/>
    <property type="project" value="InterPro"/>
</dbReference>
<keyword evidence="1" id="KW-0472">Membrane</keyword>
<dbReference type="RefSeq" id="XP_018703230.1">
    <property type="nucleotide sequence ID" value="XM_018849732.1"/>
</dbReference>